<dbReference type="Gene3D" id="1.10.150.240">
    <property type="entry name" value="Putative phosphatase, domain 2"/>
    <property type="match status" value="1"/>
</dbReference>
<dbReference type="EMBL" id="JAEVHM010000045">
    <property type="protein sequence ID" value="MBM0232573.1"/>
    <property type="molecule type" value="Genomic_DNA"/>
</dbReference>
<proteinExistence type="predicted"/>
<dbReference type="Proteomes" id="UP000601027">
    <property type="component" value="Unassembled WGS sequence"/>
</dbReference>
<dbReference type="Gene3D" id="3.40.50.1000">
    <property type="entry name" value="HAD superfamily/HAD-like"/>
    <property type="match status" value="1"/>
</dbReference>
<comment type="caution">
    <text evidence="1">The sequence shown here is derived from an EMBL/GenBank/DDBJ whole genome shotgun (WGS) entry which is preliminary data.</text>
</comment>
<protein>
    <recommendedName>
        <fullName evidence="3">HAD family hydrolase</fullName>
    </recommendedName>
</protein>
<keyword evidence="2" id="KW-1185">Reference proteome</keyword>
<dbReference type="InterPro" id="IPR023198">
    <property type="entry name" value="PGP-like_dom2"/>
</dbReference>
<dbReference type="RefSeq" id="WP_203174976.1">
    <property type="nucleotide sequence ID" value="NZ_JAEVHM010000045.1"/>
</dbReference>
<name>A0ABS1XTI5_9ACTN</name>
<organism evidence="1 2">
    <name type="scientific">Micromonospora parastrephiae</name>
    <dbReference type="NCBI Taxonomy" id="2806101"/>
    <lineage>
        <taxon>Bacteria</taxon>
        <taxon>Bacillati</taxon>
        <taxon>Actinomycetota</taxon>
        <taxon>Actinomycetes</taxon>
        <taxon>Micromonosporales</taxon>
        <taxon>Micromonosporaceae</taxon>
        <taxon>Micromonospora</taxon>
    </lineage>
</organism>
<evidence type="ECO:0008006" key="3">
    <source>
        <dbReference type="Google" id="ProtNLM"/>
    </source>
</evidence>
<evidence type="ECO:0000313" key="2">
    <source>
        <dbReference type="Proteomes" id="UP000601027"/>
    </source>
</evidence>
<dbReference type="InterPro" id="IPR023214">
    <property type="entry name" value="HAD_sf"/>
</dbReference>
<gene>
    <name evidence="1" type="ORF">JNW91_12295</name>
</gene>
<accession>A0ABS1XTI5</accession>
<reference evidence="1 2" key="1">
    <citation type="submission" date="2021-01" db="EMBL/GenBank/DDBJ databases">
        <title>Draft genome sequence of Micromonospora sp. strain STR1_7.</title>
        <authorList>
            <person name="Karlyshev A."/>
            <person name="Jawad R."/>
        </authorList>
    </citation>
    <scope>NUCLEOTIDE SEQUENCE [LARGE SCALE GENOMIC DNA]</scope>
    <source>
        <strain evidence="1 2">STR1-7</strain>
    </source>
</reference>
<sequence>MGSWPESGRVALASPRAVRFADTPVGLLAGGVRPSPPPPVTTPLLLWDLATLVPTPDLDRELHRSALAGLLGRPAPNIPYRPDRRTDPVVAVDLLDRSGRNGERASRLPRLLAALALVLSQRGLRPTDVDGPPGVGREVVGLVSRHCPGLRQGVVAAAVRPNALLKLRATGLDRHLSGGRAYGSDDCRWEVLVGLALARSATAAGVVVVTGGAELGAAARRAGATVVAVAPAGSDVGRWADLVVPGLLDVVTALRPLVAHAPRRPCPALSVSSHPSFEE</sequence>
<evidence type="ECO:0000313" key="1">
    <source>
        <dbReference type="EMBL" id="MBM0232573.1"/>
    </source>
</evidence>